<proteinExistence type="predicted"/>
<keyword evidence="1" id="KW-0812">Transmembrane</keyword>
<dbReference type="AlphaFoldDB" id="A0A0N4ZC83"/>
<dbReference type="WBParaSite" id="PTRK_0000513800.1">
    <property type="protein sequence ID" value="PTRK_0000513800.1"/>
    <property type="gene ID" value="PTRK_0000513800"/>
</dbReference>
<reference evidence="3" key="1">
    <citation type="submission" date="2017-02" db="UniProtKB">
        <authorList>
            <consortium name="WormBaseParasite"/>
        </authorList>
    </citation>
    <scope>IDENTIFICATION</scope>
</reference>
<dbReference type="Pfam" id="PF09746">
    <property type="entry name" value="Membralin"/>
    <property type="match status" value="1"/>
</dbReference>
<feature type="transmembrane region" description="Helical" evidence="1">
    <location>
        <begin position="330"/>
        <end position="348"/>
    </location>
</feature>
<evidence type="ECO:0000256" key="1">
    <source>
        <dbReference type="SAM" id="Phobius"/>
    </source>
</evidence>
<evidence type="ECO:0000313" key="3">
    <source>
        <dbReference type="WBParaSite" id="PTRK_0000513800.1"/>
    </source>
</evidence>
<dbReference type="Proteomes" id="UP000038045">
    <property type="component" value="Unplaced"/>
</dbReference>
<evidence type="ECO:0000313" key="2">
    <source>
        <dbReference type="Proteomes" id="UP000038045"/>
    </source>
</evidence>
<dbReference type="GO" id="GO:0034976">
    <property type="term" value="P:response to endoplasmic reticulum stress"/>
    <property type="evidence" value="ECO:0007669"/>
    <property type="project" value="TreeGrafter"/>
</dbReference>
<dbReference type="GO" id="GO:0005783">
    <property type="term" value="C:endoplasmic reticulum"/>
    <property type="evidence" value="ECO:0007669"/>
    <property type="project" value="TreeGrafter"/>
</dbReference>
<dbReference type="GO" id="GO:1904294">
    <property type="term" value="P:positive regulation of ERAD pathway"/>
    <property type="evidence" value="ECO:0007669"/>
    <property type="project" value="TreeGrafter"/>
</dbReference>
<organism evidence="2 3">
    <name type="scientific">Parastrongyloides trichosuri</name>
    <name type="common">Possum-specific nematode worm</name>
    <dbReference type="NCBI Taxonomy" id="131310"/>
    <lineage>
        <taxon>Eukaryota</taxon>
        <taxon>Metazoa</taxon>
        <taxon>Ecdysozoa</taxon>
        <taxon>Nematoda</taxon>
        <taxon>Chromadorea</taxon>
        <taxon>Rhabditida</taxon>
        <taxon>Tylenchina</taxon>
        <taxon>Panagrolaimomorpha</taxon>
        <taxon>Strongyloidoidea</taxon>
        <taxon>Strongyloididae</taxon>
        <taxon>Parastrongyloides</taxon>
    </lineage>
</organism>
<feature type="transmembrane region" description="Helical" evidence="1">
    <location>
        <begin position="401"/>
        <end position="420"/>
    </location>
</feature>
<feature type="transmembrane region" description="Helical" evidence="1">
    <location>
        <begin position="368"/>
        <end position="389"/>
    </location>
</feature>
<keyword evidence="1" id="KW-0472">Membrane</keyword>
<keyword evidence="2" id="KW-1185">Reference proteome</keyword>
<feature type="transmembrane region" description="Helical" evidence="1">
    <location>
        <begin position="451"/>
        <end position="472"/>
    </location>
</feature>
<dbReference type="InterPro" id="IPR019144">
    <property type="entry name" value="Membralin"/>
</dbReference>
<feature type="transmembrane region" description="Helical" evidence="1">
    <location>
        <begin position="63"/>
        <end position="81"/>
    </location>
</feature>
<name>A0A0N4ZC83_PARTI</name>
<sequence length="752" mass="88289">MEIEQEQENNVPIGEFMDIADNMTELNFSVMRERLFTSMLNKLSSLYLTNVSKRNRKFLEYSVLYLFLVGCGFLTYLHFVLHSIPEPCLKEIGNDWPKEGILRIEVVKNLEQVLKMEKLFIYNRTTEATYFELKNVLINGPSALPSEIRSNNAIDMYEDEQSNETPWYRQIKDIIVNIIVGIEETYTNHAINSILTQYNLKPEDHYFQFGTDNDEIYYDSFDPQFIPYMKDNFVSIVEFSYYHGLLRLHPTIRQKYNIPVHTLRLDPKNSTCFTHIDKAQLMVNFIGYEESLIVSLKYMAGSEMERGYFRDILSGEYFKFVYFSHPKRNIVIAIGSMLLFTLLISLLLRYSHQQIFVFIMSILRMFELNVPINSPIAPLITVILALVGMEAIMSEVFHNTSTAFYVIMIVWAADQFDAIVCRHPLSKKYWLRYFFLSHCSFYVYQYGTNGYFPNLTLFVSTIFIVFTMIKIYHDLELTCFLLENLLQETIIRNNRNIQDIRTNNNGFYYFAQDTDNKWYMAHLKLESSNMILYEEGQINIPKAYKNNFNLISGTHFPSKSDLALCIIMSEDVALEYFNGQVEPGFFNYKFPFLTFSGLTNERVLDRASNYRSSNNSDLNDSNIILIDEYTLVNTDFENPQFIPSFFYDLIEEELTTIDTINEDCIPTFVDTNNQVYEFEDDDDENDIFLNMILNINPLEFWRNLTQEINFSNQRNLRRGHTVIPRSVSRIPQLSAAKYFRDIVSNAISYSET</sequence>
<keyword evidence="1" id="KW-1133">Transmembrane helix</keyword>
<accession>A0A0N4ZC83</accession>
<dbReference type="STRING" id="131310.A0A0N4ZC83"/>
<dbReference type="PANTHER" id="PTHR21650">
    <property type="entry name" value="MEMBRALIN/KINETOCHORE PROTEIN NUF2"/>
    <property type="match status" value="1"/>
</dbReference>
<protein>
    <submittedName>
        <fullName evidence="3">Membralin</fullName>
    </submittedName>
</protein>
<dbReference type="PANTHER" id="PTHR21650:SF4">
    <property type="entry name" value="MEMBRALIN"/>
    <property type="match status" value="1"/>
</dbReference>